<dbReference type="PANTHER" id="PTHR12422">
    <property type="entry name" value="GH09096P"/>
    <property type="match status" value="1"/>
</dbReference>
<comment type="caution">
    <text evidence="6">The sequence shown here is derived from an EMBL/GenBank/DDBJ whole genome shotgun (WGS) entry which is preliminary data.</text>
</comment>
<dbReference type="AlphaFoldDB" id="A0A397G382"/>
<evidence type="ECO:0000256" key="4">
    <source>
        <dbReference type="ARBA" id="ARBA00023288"/>
    </source>
</evidence>
<sequence>MGAFLSVLGKSGDSTVPDLNLDLENATPTQAESVLYAHVSALLRPTDALLDSLRSYEGCGDLIRKAISNPTPENEEEAWQAVQPAVAKLKRYFEYSASLEDALPELLKALCEGNVRRNIEQHQALTKLLADILDFSFEFDYLKMKTPSIQNDFSYYRRTLSRGKLANETDLKTAMIEDELANRISLFYAYPTPMLKTVTDVTALFVAKNNLGRSVSECLSGLAAACYHAVIKKRTQRPETTAFCLRVMVVSIILYDHIDPQGAFNKQSPINIKSSVKAIQIHGTNEYTNLMSALRFNTKHLNDDSTPKNIKQLLSGH</sequence>
<dbReference type="Proteomes" id="UP000266861">
    <property type="component" value="Unassembled WGS sequence"/>
</dbReference>
<keyword evidence="4" id="KW-0449">Lipoprotein</keyword>
<evidence type="ECO:0000259" key="5">
    <source>
        <dbReference type="Pfam" id="PF07159"/>
    </source>
</evidence>
<dbReference type="GO" id="GO:0016020">
    <property type="term" value="C:membrane"/>
    <property type="evidence" value="ECO:0007669"/>
    <property type="project" value="UniProtKB-SubCell"/>
</dbReference>
<reference evidence="6 7" key="1">
    <citation type="submission" date="2018-08" db="EMBL/GenBank/DDBJ databases">
        <title>Genome and evolution of the arbuscular mycorrhizal fungus Diversispora epigaea (formerly Glomus versiforme) and its bacterial endosymbionts.</title>
        <authorList>
            <person name="Sun X."/>
            <person name="Fei Z."/>
            <person name="Harrison M."/>
        </authorList>
    </citation>
    <scope>NUCLEOTIDE SEQUENCE [LARGE SCALE GENOMIC DNA]</scope>
    <source>
        <strain evidence="6 7">IT104</strain>
    </source>
</reference>
<comment type="similarity">
    <text evidence="2">Belongs to the CYRI family.</text>
</comment>
<proteinExistence type="inferred from homology"/>
<comment type="subcellular location">
    <subcellularLocation>
        <location evidence="1">Membrane</location>
        <topology evidence="1">Lipid-anchor</topology>
    </subcellularLocation>
</comment>
<name>A0A397G382_9GLOM</name>
<evidence type="ECO:0000313" key="6">
    <source>
        <dbReference type="EMBL" id="RHZ45482.1"/>
    </source>
</evidence>
<dbReference type="Pfam" id="PF07159">
    <property type="entry name" value="CYRIA-B_Rac1-bd"/>
    <property type="match status" value="1"/>
</dbReference>
<dbReference type="InterPro" id="IPR009828">
    <property type="entry name" value="CYRIA/CYRIB_Rac1-bd"/>
</dbReference>
<evidence type="ECO:0000256" key="1">
    <source>
        <dbReference type="ARBA" id="ARBA00004635"/>
    </source>
</evidence>
<keyword evidence="3" id="KW-0472">Membrane</keyword>
<organism evidence="6 7">
    <name type="scientific">Diversispora epigaea</name>
    <dbReference type="NCBI Taxonomy" id="1348612"/>
    <lineage>
        <taxon>Eukaryota</taxon>
        <taxon>Fungi</taxon>
        <taxon>Fungi incertae sedis</taxon>
        <taxon>Mucoromycota</taxon>
        <taxon>Glomeromycotina</taxon>
        <taxon>Glomeromycetes</taxon>
        <taxon>Diversisporales</taxon>
        <taxon>Diversisporaceae</taxon>
        <taxon>Diversispora</taxon>
    </lineage>
</organism>
<dbReference type="OrthoDB" id="60973at2759"/>
<feature type="domain" description="CYRIA/CYRIB Rac1 binding" evidence="5">
    <location>
        <begin position="19"/>
        <end position="311"/>
    </location>
</feature>
<protein>
    <recommendedName>
        <fullName evidence="5">CYRIA/CYRIB Rac1 binding domain-containing protein</fullName>
    </recommendedName>
</protein>
<dbReference type="GO" id="GO:0030833">
    <property type="term" value="P:regulation of actin filament polymerization"/>
    <property type="evidence" value="ECO:0007669"/>
    <property type="project" value="InterPro"/>
</dbReference>
<dbReference type="GO" id="GO:0031267">
    <property type="term" value="F:small GTPase binding"/>
    <property type="evidence" value="ECO:0007669"/>
    <property type="project" value="InterPro"/>
</dbReference>
<evidence type="ECO:0000256" key="2">
    <source>
        <dbReference type="ARBA" id="ARBA00005778"/>
    </source>
</evidence>
<dbReference type="EMBL" id="PQFF01000547">
    <property type="protein sequence ID" value="RHZ45482.1"/>
    <property type="molecule type" value="Genomic_DNA"/>
</dbReference>
<evidence type="ECO:0000313" key="7">
    <source>
        <dbReference type="Proteomes" id="UP000266861"/>
    </source>
</evidence>
<gene>
    <name evidence="6" type="ORF">Glove_673g21</name>
</gene>
<accession>A0A397G382</accession>
<evidence type="ECO:0000256" key="3">
    <source>
        <dbReference type="ARBA" id="ARBA00023136"/>
    </source>
</evidence>
<dbReference type="InterPro" id="IPR039789">
    <property type="entry name" value="CYRI"/>
</dbReference>
<keyword evidence="7" id="KW-1185">Reference proteome</keyword>